<accession>N6YV60</accession>
<name>N6YV60_9RHOO</name>
<keyword evidence="2" id="KW-0808">Transferase</keyword>
<dbReference type="PANTHER" id="PTHR12149:SF8">
    <property type="entry name" value="PROTEIN-RIBULOSAMINE 3-KINASE"/>
    <property type="match status" value="1"/>
</dbReference>
<dbReference type="GO" id="GO:0016301">
    <property type="term" value="F:kinase activity"/>
    <property type="evidence" value="ECO:0007669"/>
    <property type="project" value="UniProtKB-UniRule"/>
</dbReference>
<dbReference type="InterPro" id="IPR011009">
    <property type="entry name" value="Kinase-like_dom_sf"/>
</dbReference>
<gene>
    <name evidence="3" type="ORF">C667_19203</name>
</gene>
<evidence type="ECO:0000313" key="3">
    <source>
        <dbReference type="EMBL" id="ENO95405.1"/>
    </source>
</evidence>
<dbReference type="Proteomes" id="UP000013047">
    <property type="component" value="Unassembled WGS sequence"/>
</dbReference>
<dbReference type="Gene3D" id="3.90.1200.10">
    <property type="match status" value="1"/>
</dbReference>
<dbReference type="EMBL" id="AMXF01000225">
    <property type="protein sequence ID" value="ENO95405.1"/>
    <property type="molecule type" value="Genomic_DNA"/>
</dbReference>
<comment type="caution">
    <text evidence="3">The sequence shown here is derived from an EMBL/GenBank/DDBJ whole genome shotgun (WGS) entry which is preliminary data.</text>
</comment>
<dbReference type="Pfam" id="PF03881">
    <property type="entry name" value="Fructosamin_kin"/>
    <property type="match status" value="1"/>
</dbReference>
<keyword evidence="2 3" id="KW-0418">Kinase</keyword>
<dbReference type="SUPFAM" id="SSF56112">
    <property type="entry name" value="Protein kinase-like (PK-like)"/>
    <property type="match status" value="1"/>
</dbReference>
<comment type="similarity">
    <text evidence="1 2">Belongs to the fructosamine kinase family.</text>
</comment>
<keyword evidence="4" id="KW-1185">Reference proteome</keyword>
<sequence>MNEPASLHPAALPAIEAALRTALGEHLRIVSADPVAGGSIHTALRLEDAGGARFFAKLAPAAQAPMFVAEADGLAAIAASASLRTPQVIARGANEAHAFLVLEWLELQPLTRAADGARFAEALVALHRDVGAHFGWPRDNFIGRTPQANAEGDNWARFFVEQRLRPQFERARAHGFDIELQCQADRLLDRVPALFLDYRPPESLLHGDLWHGNAAMLADGTPVVFDPAVHRGDRESDLAMSELFGGFPAAFYAAYRRAWPLHEDYEQRKPLYSLYHLLNHLNLFGRAYLRESLRLATRLNEELGRRRE</sequence>
<dbReference type="Gene3D" id="3.30.200.20">
    <property type="entry name" value="Phosphorylase Kinase, domain 1"/>
    <property type="match status" value="1"/>
</dbReference>
<evidence type="ECO:0000256" key="2">
    <source>
        <dbReference type="PIRNR" id="PIRNR006221"/>
    </source>
</evidence>
<dbReference type="OrthoDB" id="5291879at2"/>
<evidence type="ECO:0000256" key="1">
    <source>
        <dbReference type="ARBA" id="ARBA00009460"/>
    </source>
</evidence>
<dbReference type="AlphaFoldDB" id="N6YV60"/>
<evidence type="ECO:0000313" key="4">
    <source>
        <dbReference type="Proteomes" id="UP000013047"/>
    </source>
</evidence>
<dbReference type="RefSeq" id="WP_004376194.1">
    <property type="nucleotide sequence ID" value="NZ_AMXF01000225.1"/>
</dbReference>
<proteinExistence type="inferred from homology"/>
<dbReference type="PANTHER" id="PTHR12149">
    <property type="entry name" value="FRUCTOSAMINE 3 KINASE-RELATED PROTEIN"/>
    <property type="match status" value="1"/>
</dbReference>
<protein>
    <submittedName>
        <fullName evidence="3">Fructosamine kinase</fullName>
    </submittedName>
</protein>
<dbReference type="InterPro" id="IPR016477">
    <property type="entry name" value="Fructo-/Ketosamine-3-kinase"/>
</dbReference>
<organism evidence="3 4">
    <name type="scientific">Thauera phenylacetica B4P</name>
    <dbReference type="NCBI Taxonomy" id="1234382"/>
    <lineage>
        <taxon>Bacteria</taxon>
        <taxon>Pseudomonadati</taxon>
        <taxon>Pseudomonadota</taxon>
        <taxon>Betaproteobacteria</taxon>
        <taxon>Rhodocyclales</taxon>
        <taxon>Zoogloeaceae</taxon>
        <taxon>Thauera</taxon>
    </lineage>
</organism>
<reference evidence="3 4" key="1">
    <citation type="submission" date="2012-09" db="EMBL/GenBank/DDBJ databases">
        <title>Draft Genome Sequences of 6 Strains from Genus Thauera.</title>
        <authorList>
            <person name="Liu B."/>
            <person name="Shapleigh J.P."/>
            <person name="Frostegard A.H."/>
        </authorList>
    </citation>
    <scope>NUCLEOTIDE SEQUENCE [LARGE SCALE GENOMIC DNA]</scope>
    <source>
        <strain evidence="3 4">B4P</strain>
    </source>
</reference>
<dbReference type="PIRSF" id="PIRSF006221">
    <property type="entry name" value="Ketosamine-3-kinase"/>
    <property type="match status" value="1"/>
</dbReference>